<keyword evidence="1" id="KW-0812">Transmembrane</keyword>
<evidence type="ECO:0000313" key="2">
    <source>
        <dbReference type="EMBL" id="AUH00075.1"/>
    </source>
</evidence>
<feature type="transmembrane region" description="Helical" evidence="1">
    <location>
        <begin position="154"/>
        <end position="177"/>
    </location>
</feature>
<gene>
    <name evidence="2" type="ORF">CWC46_09825</name>
    <name evidence="3" type="ORF">Ser39006_009830</name>
</gene>
<proteinExistence type="predicted"/>
<feature type="transmembrane region" description="Helical" evidence="1">
    <location>
        <begin position="31"/>
        <end position="53"/>
    </location>
</feature>
<dbReference type="STRING" id="104623.Ser39006_03500"/>
<reference evidence="3" key="2">
    <citation type="submission" date="2013-09" db="EMBL/GenBank/DDBJ databases">
        <authorList>
            <person name="Wang G."/>
            <person name="Yang Y."/>
            <person name="Su Y."/>
        </authorList>
    </citation>
    <scope>NUCLEOTIDE SEQUENCE</scope>
    <source>
        <strain evidence="3">ATCC 39006</strain>
    </source>
</reference>
<evidence type="ECO:0000256" key="1">
    <source>
        <dbReference type="SAM" id="Phobius"/>
    </source>
</evidence>
<dbReference type="OrthoDB" id="6787260at2"/>
<reference evidence="3" key="4">
    <citation type="submission" date="2017-11" db="EMBL/GenBank/DDBJ databases">
        <title>Complete genome sequence of Serratia sp. ATCC 39006.</title>
        <authorList>
            <person name="Hampton H.G."/>
            <person name="Jackson S.A."/>
            <person name="Jauregui R."/>
            <person name="Poulter G.T.M."/>
            <person name="Salmond G.P.C."/>
            <person name="Fineran P.C."/>
        </authorList>
    </citation>
    <scope>NUCLEOTIDE SEQUENCE</scope>
    <source>
        <strain evidence="3">ATCC 39006</strain>
    </source>
</reference>
<evidence type="ECO:0000313" key="3">
    <source>
        <dbReference type="EMBL" id="AUH04394.1"/>
    </source>
</evidence>
<dbReference type="RefSeq" id="WP_021016762.1">
    <property type="nucleotide sequence ID" value="NZ_CP025084.1"/>
</dbReference>
<dbReference type="KEGG" id="serq:CWC46_09825"/>
<name>A0A2I5TIJ7_SERS3</name>
<feature type="transmembrane region" description="Helical" evidence="1">
    <location>
        <begin position="6"/>
        <end position="24"/>
    </location>
</feature>
<evidence type="ECO:0000313" key="5">
    <source>
        <dbReference type="Proteomes" id="UP000233778"/>
    </source>
</evidence>
<dbReference type="Proteomes" id="UP000233778">
    <property type="component" value="Chromosome"/>
</dbReference>
<feature type="transmembrane region" description="Helical" evidence="1">
    <location>
        <begin position="224"/>
        <end position="245"/>
    </location>
</feature>
<reference evidence="2 5" key="3">
    <citation type="submission" date="2017-11" db="EMBL/GenBank/DDBJ databases">
        <title>Complete genome sequence of Serratia sp. ATCC 39006 LacA.</title>
        <authorList>
            <person name="Hampton H.G."/>
            <person name="Jackson S.A."/>
            <person name="Jauregui R."/>
            <person name="Poulter G.T.M."/>
            <person name="Salmond G.P.C."/>
            <person name="Fineran P.C."/>
        </authorList>
    </citation>
    <scope>NUCLEOTIDE SEQUENCE [LARGE SCALE GENOMIC DNA]</scope>
    <source>
        <strain evidence="2 5">ATCC 39006</strain>
    </source>
</reference>
<dbReference type="Proteomes" id="UP000017700">
    <property type="component" value="Chromosome"/>
</dbReference>
<feature type="transmembrane region" description="Helical" evidence="1">
    <location>
        <begin position="73"/>
        <end position="92"/>
    </location>
</feature>
<reference evidence="3 4" key="1">
    <citation type="journal article" date="2013" name="Genome Announc.">
        <title>Draft genome sequence of Serratia sp. strain ATCC 39006, a model bacterium for analysis of the biosynthesis and regulation of prodigiosin, a carbapenem, and gas vesicles.</title>
        <authorList>
            <person name="Fineran P.C."/>
            <person name="Iglesias Cans M.C."/>
            <person name="Ramsay J.P."/>
            <person name="Wilf N.M."/>
            <person name="Cossyleon D."/>
            <person name="McNeil M.B."/>
            <person name="Williamson N.R."/>
            <person name="Monson R.E."/>
            <person name="Becher S.A."/>
            <person name="Stanton J.A."/>
            <person name="Brugger K."/>
            <person name="Brown S.D."/>
            <person name="Salmond G.P."/>
        </authorList>
    </citation>
    <scope>NUCLEOTIDE SEQUENCE [LARGE SCALE GENOMIC DNA]</scope>
    <source>
        <strain evidence="3">ATCC 39006</strain>
        <strain evidence="4">ATCC 39006 / SC 11482</strain>
    </source>
</reference>
<keyword evidence="1" id="KW-1133">Transmembrane helix</keyword>
<keyword evidence="1" id="KW-0472">Membrane</keyword>
<sequence>MFIVNAILAILTILLVLLSVVNSARNGFYDIIPGLIAGVLVFISMPLVMVFAFGEIPPSFLSIDTLTLHEDNGIYFFIFLFVSLILLVNVLTKKVNFTLKPIIDKSINDKCTDIFAFLVIGLYFFITVIIVLSTNKISGGHWNEASQDMYENSLVSVVLGNFSNVYRVIYPMILALLRVDCKISKKTYSILLLLYLVIELVFVNNRIVVLFAVMSLAYVNKKRLVRFSLACMIISPFVAFINYAYPIARGLMWINGFSIQGISDAFSLAIAYRMNERSNGEGSFFAEIFNNLFEAFNMNVFKYVYNTFGYIHDFYYGKTVLLRSFSFFIPSSIWPGKPAGIGVNLGNMITGENILTLNSTPLGEFYGNFGWYSLIFAPALFFIIWLISRPLLGVKSMSFCLFMISFAALRFDFSFIMISIFTLYVTTLMTLAIYLFRYPSLR</sequence>
<protein>
    <recommendedName>
        <fullName evidence="6">Oligosaccharide repeat unit polymerase</fullName>
    </recommendedName>
</protein>
<feature type="transmembrane region" description="Helical" evidence="1">
    <location>
        <begin position="369"/>
        <end position="387"/>
    </location>
</feature>
<keyword evidence="4" id="KW-1185">Reference proteome</keyword>
<evidence type="ECO:0000313" key="4">
    <source>
        <dbReference type="Proteomes" id="UP000017700"/>
    </source>
</evidence>
<dbReference type="EMBL" id="CP025085">
    <property type="protein sequence ID" value="AUH00075.1"/>
    <property type="molecule type" value="Genomic_DNA"/>
</dbReference>
<dbReference type="AlphaFoldDB" id="A0A2I5TIJ7"/>
<feature type="transmembrane region" description="Helical" evidence="1">
    <location>
        <begin position="113"/>
        <end position="134"/>
    </location>
</feature>
<dbReference type="KEGG" id="sera:Ser39006_009830"/>
<accession>A0A2I5TIJ7</accession>
<organism evidence="3 4">
    <name type="scientific">Serratia sp. (strain ATCC 39006)</name>
    <name type="common">Prodigiosinella confusarubida</name>
    <dbReference type="NCBI Taxonomy" id="104623"/>
    <lineage>
        <taxon>Bacteria</taxon>
        <taxon>Pseudomonadati</taxon>
        <taxon>Pseudomonadota</taxon>
        <taxon>Gammaproteobacteria</taxon>
        <taxon>Enterobacterales</taxon>
        <taxon>Pectobacteriaceae</taxon>
        <taxon>Prodigiosinella</taxon>
    </lineage>
</organism>
<feature type="transmembrane region" description="Helical" evidence="1">
    <location>
        <begin position="189"/>
        <end position="218"/>
    </location>
</feature>
<dbReference type="EMBL" id="CP025084">
    <property type="protein sequence ID" value="AUH04394.1"/>
    <property type="molecule type" value="Genomic_DNA"/>
</dbReference>
<evidence type="ECO:0008006" key="6">
    <source>
        <dbReference type="Google" id="ProtNLM"/>
    </source>
</evidence>
<feature type="transmembrane region" description="Helical" evidence="1">
    <location>
        <begin position="415"/>
        <end position="436"/>
    </location>
</feature>